<proteinExistence type="predicted"/>
<reference evidence="1 2" key="1">
    <citation type="submission" date="2016-01" db="EMBL/GenBank/DDBJ databases">
        <title>The draft genome sequence of Aquimarina sp. RZW4-3-2.</title>
        <authorList>
            <person name="Wang Y."/>
        </authorList>
    </citation>
    <scope>NUCLEOTIDE SEQUENCE [LARGE SCALE GENOMIC DNA]</scope>
    <source>
        <strain evidence="1 2">RZW4-3-2</strain>
    </source>
</reference>
<dbReference type="STRING" id="1642818.AWE51_12480"/>
<name>A0A162YTX2_9FLAO</name>
<protein>
    <submittedName>
        <fullName evidence="1">Uncharacterized protein</fullName>
    </submittedName>
</protein>
<comment type="caution">
    <text evidence="1">The sequence shown here is derived from an EMBL/GenBank/DDBJ whole genome shotgun (WGS) entry which is preliminary data.</text>
</comment>
<accession>A0A162YTX2</accession>
<evidence type="ECO:0000313" key="2">
    <source>
        <dbReference type="Proteomes" id="UP000076715"/>
    </source>
</evidence>
<gene>
    <name evidence="1" type="ORF">AWE51_12480</name>
</gene>
<dbReference type="AlphaFoldDB" id="A0A162YTX2"/>
<keyword evidence="2" id="KW-1185">Reference proteome</keyword>
<dbReference type="OrthoDB" id="1163248at2"/>
<sequence>MNKKLIGVIGLLLVCICVLTYNTYTKKENLIKNGVSTSAIIEKISTNRIDNDFSPTVENIHIKYKYEVDTKEFIKMQEISRHEHDLYFSKTGKIGDSIKIMYDAEKPSNSRIEKIK</sequence>
<dbReference type="Proteomes" id="UP000076715">
    <property type="component" value="Unassembled WGS sequence"/>
</dbReference>
<dbReference type="EMBL" id="LQRT01000035">
    <property type="protein sequence ID" value="KZS39352.1"/>
    <property type="molecule type" value="Genomic_DNA"/>
</dbReference>
<evidence type="ECO:0000313" key="1">
    <source>
        <dbReference type="EMBL" id="KZS39352.1"/>
    </source>
</evidence>
<organism evidence="1 2">
    <name type="scientific">Aquimarina aggregata</name>
    <dbReference type="NCBI Taxonomy" id="1642818"/>
    <lineage>
        <taxon>Bacteria</taxon>
        <taxon>Pseudomonadati</taxon>
        <taxon>Bacteroidota</taxon>
        <taxon>Flavobacteriia</taxon>
        <taxon>Flavobacteriales</taxon>
        <taxon>Flavobacteriaceae</taxon>
        <taxon>Aquimarina</taxon>
    </lineage>
</organism>
<dbReference type="RefSeq" id="WP_066317480.1">
    <property type="nucleotide sequence ID" value="NZ_CANLSS010000011.1"/>
</dbReference>